<sequence length="361" mass="39871">MEQVPMSATGGTLGDLTKHQLRNLCRVVSIDESEPVRLLGRVLGSADSRPLSRPPLWQSDIADDATPVEFSVQINDTGERHLRILAETLPEHPSPAANLGAARDLVSSLSERYGLPLDRLRAIEDLFTPDEPQGHFSWWFSFIFDAAGRPKFKVYLNPAIRGPERSDEICAEAFRRLGLEEAFHTVGAHALQRAQDELTFFALDLDHGPQSRVKLYISQHDATTDDVIRAAGAVPGISPGQVGDFCRLLAPGTARFSGRPLVSSYSLVESDRDKPSNYSIYLPLRDYVPDDSVSRERVRRHLREYEIDPAMLDEVIGSLTERELSANAGLLAHISLRLSPDQTGTTVYASSEAYGGTPVQR</sequence>
<name>A0ABN3GWE5_9PSEU</name>
<dbReference type="InterPro" id="IPR033964">
    <property type="entry name" value="ABBA"/>
</dbReference>
<dbReference type="EMBL" id="BAAARA010000023">
    <property type="protein sequence ID" value="GAA2362036.1"/>
    <property type="molecule type" value="Genomic_DNA"/>
</dbReference>
<accession>A0ABN3GWE5</accession>
<dbReference type="SFLD" id="SFLDS00036">
    <property type="entry name" value="Aromatic_Prenyltransferase"/>
    <property type="match status" value="1"/>
</dbReference>
<keyword evidence="3" id="KW-1185">Reference proteome</keyword>
<evidence type="ECO:0000313" key="2">
    <source>
        <dbReference type="EMBL" id="GAA2362036.1"/>
    </source>
</evidence>
<keyword evidence="1" id="KW-0808">Transferase</keyword>
<protein>
    <submittedName>
        <fullName evidence="2">DMATS family aromatic prenyltransferase</fullName>
    </submittedName>
</protein>
<dbReference type="PANTHER" id="PTHR40627:SF4">
    <property type="entry name" value="PRENYLTRANSFERASE ASQH1-RELATED"/>
    <property type="match status" value="1"/>
</dbReference>
<organism evidence="2 3">
    <name type="scientific">Saccharopolyspora halophila</name>
    <dbReference type="NCBI Taxonomy" id="405551"/>
    <lineage>
        <taxon>Bacteria</taxon>
        <taxon>Bacillati</taxon>
        <taxon>Actinomycetota</taxon>
        <taxon>Actinomycetes</taxon>
        <taxon>Pseudonocardiales</taxon>
        <taxon>Pseudonocardiaceae</taxon>
        <taxon>Saccharopolyspora</taxon>
    </lineage>
</organism>
<dbReference type="PANTHER" id="PTHR40627">
    <property type="entry name" value="INDOLE PRENYLTRANSFERASE TDIB-RELATED"/>
    <property type="match status" value="1"/>
</dbReference>
<reference evidence="2 3" key="1">
    <citation type="journal article" date="2019" name="Int. J. Syst. Evol. Microbiol.">
        <title>The Global Catalogue of Microorganisms (GCM) 10K type strain sequencing project: providing services to taxonomists for standard genome sequencing and annotation.</title>
        <authorList>
            <consortium name="The Broad Institute Genomics Platform"/>
            <consortium name="The Broad Institute Genome Sequencing Center for Infectious Disease"/>
            <person name="Wu L."/>
            <person name="Ma J."/>
        </authorList>
    </citation>
    <scope>NUCLEOTIDE SEQUENCE [LARGE SCALE GENOMIC DNA]</scope>
    <source>
        <strain evidence="2 3">JCM 16221</strain>
    </source>
</reference>
<gene>
    <name evidence="2" type="ORF">GCM10009854_46970</name>
</gene>
<evidence type="ECO:0000256" key="1">
    <source>
        <dbReference type="ARBA" id="ARBA00022679"/>
    </source>
</evidence>
<dbReference type="Pfam" id="PF11991">
    <property type="entry name" value="Trp_DMAT"/>
    <property type="match status" value="1"/>
</dbReference>
<proteinExistence type="predicted"/>
<dbReference type="InterPro" id="IPR017795">
    <property type="entry name" value="ABBA_NscD-like"/>
</dbReference>
<evidence type="ECO:0000313" key="3">
    <source>
        <dbReference type="Proteomes" id="UP001501218"/>
    </source>
</evidence>
<comment type="caution">
    <text evidence="2">The sequence shown here is derived from an EMBL/GenBank/DDBJ whole genome shotgun (WGS) entry which is preliminary data.</text>
</comment>
<dbReference type="SFLD" id="SFLDG01162">
    <property type="entry name" value="I"/>
    <property type="match status" value="1"/>
</dbReference>
<dbReference type="Proteomes" id="UP001501218">
    <property type="component" value="Unassembled WGS sequence"/>
</dbReference>